<evidence type="ECO:0000313" key="1">
    <source>
        <dbReference type="EMBL" id="GBM48323.1"/>
    </source>
</evidence>
<name>A0A4Y2G3X9_ARAVE</name>
<dbReference type="Proteomes" id="UP000499080">
    <property type="component" value="Unassembled WGS sequence"/>
</dbReference>
<sequence length="127" mass="14465">MTEILSDRLSQCDKLFWKVALRACSRKQRAIEIRVICDIRFRLSSPPLQPTASVSIPHAPSLWELLAQNSPLRAGRKLLSICVRDTSVFLLRKSDNVCNHYIDASQSSLQTCERCLHREEDSEVSLP</sequence>
<organism evidence="1 2">
    <name type="scientific">Araneus ventricosus</name>
    <name type="common">Orbweaver spider</name>
    <name type="synonym">Epeira ventricosa</name>
    <dbReference type="NCBI Taxonomy" id="182803"/>
    <lineage>
        <taxon>Eukaryota</taxon>
        <taxon>Metazoa</taxon>
        <taxon>Ecdysozoa</taxon>
        <taxon>Arthropoda</taxon>
        <taxon>Chelicerata</taxon>
        <taxon>Arachnida</taxon>
        <taxon>Araneae</taxon>
        <taxon>Araneomorphae</taxon>
        <taxon>Entelegynae</taxon>
        <taxon>Araneoidea</taxon>
        <taxon>Araneidae</taxon>
        <taxon>Araneus</taxon>
    </lineage>
</organism>
<gene>
    <name evidence="1" type="ORF">AVEN_103676_1</name>
</gene>
<dbReference type="EMBL" id="BGPR01176438">
    <property type="protein sequence ID" value="GBM48323.1"/>
    <property type="molecule type" value="Genomic_DNA"/>
</dbReference>
<reference evidence="1 2" key="1">
    <citation type="journal article" date="2019" name="Sci. Rep.">
        <title>Orb-weaving spider Araneus ventricosus genome elucidates the spidroin gene catalogue.</title>
        <authorList>
            <person name="Kono N."/>
            <person name="Nakamura H."/>
            <person name="Ohtoshi R."/>
            <person name="Moran D.A.P."/>
            <person name="Shinohara A."/>
            <person name="Yoshida Y."/>
            <person name="Fujiwara M."/>
            <person name="Mori M."/>
            <person name="Tomita M."/>
            <person name="Arakawa K."/>
        </authorList>
    </citation>
    <scope>NUCLEOTIDE SEQUENCE [LARGE SCALE GENOMIC DNA]</scope>
</reference>
<comment type="caution">
    <text evidence="1">The sequence shown here is derived from an EMBL/GenBank/DDBJ whole genome shotgun (WGS) entry which is preliminary data.</text>
</comment>
<proteinExistence type="predicted"/>
<protein>
    <submittedName>
        <fullName evidence="1">Uncharacterized protein</fullName>
    </submittedName>
</protein>
<accession>A0A4Y2G3X9</accession>
<evidence type="ECO:0000313" key="2">
    <source>
        <dbReference type="Proteomes" id="UP000499080"/>
    </source>
</evidence>
<dbReference type="AlphaFoldDB" id="A0A4Y2G3X9"/>
<keyword evidence="2" id="KW-1185">Reference proteome</keyword>